<organism evidence="9">
    <name type="scientific">Picobiliphyte sp. MS584-11</name>
    <dbReference type="NCBI Taxonomy" id="1157699"/>
    <lineage>
        <taxon>Eukaryota</taxon>
        <taxon>Eukaryota incertae sedis</taxon>
        <taxon>Picozoa</taxon>
    </lineage>
</organism>
<dbReference type="InterPro" id="IPR001694">
    <property type="entry name" value="NADH_UbQ_OxRdtase_su1/FPO"/>
</dbReference>
<evidence type="ECO:0000256" key="1">
    <source>
        <dbReference type="ARBA" id="ARBA00004141"/>
    </source>
</evidence>
<evidence type="ECO:0000256" key="3">
    <source>
        <dbReference type="ARBA" id="ARBA00022692"/>
    </source>
</evidence>
<comment type="subcellular location">
    <subcellularLocation>
        <location evidence="1">Membrane</location>
        <topology evidence="1">Multi-pass membrane protein</topology>
    </subcellularLocation>
    <subcellularLocation>
        <location evidence="6">Mitochondrion inner membrane</location>
        <topology evidence="6">Multi-pass membrane protein</topology>
    </subcellularLocation>
</comment>
<feature type="transmembrane region" description="Helical" evidence="8">
    <location>
        <begin position="306"/>
        <end position="324"/>
    </location>
</feature>
<dbReference type="GO" id="GO:0003954">
    <property type="term" value="F:NADH dehydrogenase activity"/>
    <property type="evidence" value="ECO:0007669"/>
    <property type="project" value="TreeGrafter"/>
</dbReference>
<feature type="transmembrane region" description="Helical" evidence="8">
    <location>
        <begin position="120"/>
        <end position="139"/>
    </location>
</feature>
<dbReference type="AlphaFoldDB" id="A0A2H4R8L9"/>
<protein>
    <recommendedName>
        <fullName evidence="7">NADH-ubiquinone oxidoreductase chain 1</fullName>
        <ecNumber evidence="7">7.1.1.2</ecNumber>
    </recommendedName>
</protein>
<feature type="transmembrane region" description="Helical" evidence="8">
    <location>
        <begin position="195"/>
        <end position="213"/>
    </location>
</feature>
<dbReference type="PANTHER" id="PTHR11432:SF3">
    <property type="entry name" value="NADH-UBIQUINONE OXIDOREDUCTASE CHAIN 1"/>
    <property type="match status" value="1"/>
</dbReference>
<evidence type="ECO:0000256" key="4">
    <source>
        <dbReference type="ARBA" id="ARBA00022989"/>
    </source>
</evidence>
<feature type="transmembrane region" description="Helical" evidence="8">
    <location>
        <begin position="281"/>
        <end position="300"/>
    </location>
</feature>
<feature type="transmembrane region" description="Helical" evidence="8">
    <location>
        <begin position="225"/>
        <end position="244"/>
    </location>
</feature>
<evidence type="ECO:0000256" key="7">
    <source>
        <dbReference type="RuleBase" id="RU000473"/>
    </source>
</evidence>
<dbReference type="GO" id="GO:0009060">
    <property type="term" value="P:aerobic respiration"/>
    <property type="evidence" value="ECO:0007669"/>
    <property type="project" value="TreeGrafter"/>
</dbReference>
<dbReference type="EMBL" id="MG202007">
    <property type="protein sequence ID" value="ATY40878.1"/>
    <property type="molecule type" value="Genomic_DNA"/>
</dbReference>
<dbReference type="NCBIfam" id="NF004741">
    <property type="entry name" value="PRK06076.1-2"/>
    <property type="match status" value="1"/>
</dbReference>
<evidence type="ECO:0000256" key="6">
    <source>
        <dbReference type="RuleBase" id="RU000471"/>
    </source>
</evidence>
<name>A0A2H4R8L9_9EUKA</name>
<comment type="catalytic activity">
    <reaction evidence="7">
        <text>a ubiquinone + NADH + 5 H(+)(in) = a ubiquinol + NAD(+) + 4 H(+)(out)</text>
        <dbReference type="Rhea" id="RHEA:29091"/>
        <dbReference type="Rhea" id="RHEA-COMP:9565"/>
        <dbReference type="Rhea" id="RHEA-COMP:9566"/>
        <dbReference type="ChEBI" id="CHEBI:15378"/>
        <dbReference type="ChEBI" id="CHEBI:16389"/>
        <dbReference type="ChEBI" id="CHEBI:17976"/>
        <dbReference type="ChEBI" id="CHEBI:57540"/>
        <dbReference type="ChEBI" id="CHEBI:57945"/>
        <dbReference type="EC" id="7.1.1.2"/>
    </reaction>
</comment>
<dbReference type="PANTHER" id="PTHR11432">
    <property type="entry name" value="NADH DEHYDROGENASE SUBUNIT 1"/>
    <property type="match status" value="1"/>
</dbReference>
<proteinExistence type="inferred from homology"/>
<evidence type="ECO:0000313" key="9">
    <source>
        <dbReference type="EMBL" id="ATY40878.1"/>
    </source>
</evidence>
<feature type="transmembrane region" description="Helical" evidence="8">
    <location>
        <begin position="20"/>
        <end position="40"/>
    </location>
</feature>
<evidence type="ECO:0000256" key="2">
    <source>
        <dbReference type="ARBA" id="ARBA00010535"/>
    </source>
</evidence>
<dbReference type="InterPro" id="IPR018086">
    <property type="entry name" value="NADH_UbQ_OxRdtase_su1_CS"/>
</dbReference>
<keyword evidence="7 9" id="KW-0496">Mitochondrion</keyword>
<dbReference type="GO" id="GO:0008137">
    <property type="term" value="F:NADH dehydrogenase (ubiquinone) activity"/>
    <property type="evidence" value="ECO:0007669"/>
    <property type="project" value="UniProtKB-EC"/>
</dbReference>
<keyword evidence="4 8" id="KW-1133">Transmembrane helix</keyword>
<keyword evidence="7" id="KW-0830">Ubiquinone</keyword>
<dbReference type="EC" id="7.1.1.2" evidence="7"/>
<geneLocation type="mitochondrion" evidence="9"/>
<dbReference type="HAMAP" id="MF_01350">
    <property type="entry name" value="NDH1_NuoH"/>
    <property type="match status" value="1"/>
</dbReference>
<dbReference type="GO" id="GO:0005743">
    <property type="term" value="C:mitochondrial inner membrane"/>
    <property type="evidence" value="ECO:0007669"/>
    <property type="project" value="UniProtKB-SubCell"/>
</dbReference>
<reference evidence="9" key="1">
    <citation type="journal article" date="2017" name="Curr. Biol.">
        <title>A New Lineage of Eukaryotes Illuminates Early Mitochondrial Genome Reduction.</title>
        <authorList>
            <person name="Janouskovec J."/>
            <person name="Tikhonenkov D.V."/>
            <person name="Burki F."/>
            <person name="Howe A.T."/>
            <person name="Rohwer F.L."/>
            <person name="Mylnikov A.P."/>
            <person name="Keeling P.J."/>
        </authorList>
    </citation>
    <scope>NUCLEOTIDE SEQUENCE</scope>
</reference>
<dbReference type="PROSITE" id="PS00667">
    <property type="entry name" value="COMPLEX1_ND1_1"/>
    <property type="match status" value="1"/>
</dbReference>
<keyword evidence="6" id="KW-0520">NAD</keyword>
<gene>
    <name evidence="9" type="primary">nad1</name>
</gene>
<comment type="similarity">
    <text evidence="2 6">Belongs to the complex I subunit 1 family.</text>
</comment>
<sequence>MSATDSQYFKSFILTLSEIWKRVLIILPGLFVGLIFLANLTIQKLSLWFIVINIVKALAIMVPLLIAVAYLTLLERKVMASMQRRKGPNVVGLYGLLQPLADGLKLFLKETIIPASAHKGIFILSPLMTFFLALMGWAVVPFDEGMVYADINIGVLYIFAVGGLGVYGVICSGWSSNTKYSFIGALRSSAQMISYELGMGFILLLIFLLVGSLNLTDIVLAQQGIWFFIPLFPAMMIWLVCILAETNRAPFDLPEAEAELVAGYFTEYSAMGFALFFLGEYSNMILMSSLTIILFFGGWYGPLLPGFLWMGFKVVCILFGFIWVRAAFPRYRFDQLMYLGWKTFLPFLLGYYIWVAGLLYALDWLPN</sequence>
<keyword evidence="3 6" id="KW-0812">Transmembrane</keyword>
<evidence type="ECO:0000256" key="8">
    <source>
        <dbReference type="SAM" id="Phobius"/>
    </source>
</evidence>
<dbReference type="PROSITE" id="PS00668">
    <property type="entry name" value="COMPLEX1_ND1_2"/>
    <property type="match status" value="1"/>
</dbReference>
<accession>A0A2H4R8L9</accession>
<keyword evidence="5 8" id="KW-0472">Membrane</keyword>
<feature type="transmembrane region" description="Helical" evidence="8">
    <location>
        <begin position="151"/>
        <end position="174"/>
    </location>
</feature>
<evidence type="ECO:0000256" key="5">
    <source>
        <dbReference type="ARBA" id="ARBA00023136"/>
    </source>
</evidence>
<dbReference type="Pfam" id="PF00146">
    <property type="entry name" value="NADHdh"/>
    <property type="match status" value="1"/>
</dbReference>
<feature type="transmembrane region" description="Helical" evidence="8">
    <location>
        <begin position="47"/>
        <end position="71"/>
    </location>
</feature>
<feature type="transmembrane region" description="Helical" evidence="8">
    <location>
        <begin position="344"/>
        <end position="362"/>
    </location>
</feature>